<dbReference type="Pfam" id="PF01471">
    <property type="entry name" value="PG_binding_1"/>
    <property type="match status" value="1"/>
</dbReference>
<dbReference type="InterPro" id="IPR043426">
    <property type="entry name" value="MltB-like"/>
</dbReference>
<name>A0A1J0WKZ0_9RHOB</name>
<dbReference type="NCBIfam" id="TIGR02283">
    <property type="entry name" value="MltB_2"/>
    <property type="match status" value="1"/>
</dbReference>
<dbReference type="InterPro" id="IPR002477">
    <property type="entry name" value="Peptidoglycan-bd-like"/>
</dbReference>
<keyword evidence="1" id="KW-0732">Signal</keyword>
<dbReference type="GO" id="GO:0009253">
    <property type="term" value="P:peptidoglycan catabolic process"/>
    <property type="evidence" value="ECO:0007669"/>
    <property type="project" value="TreeGrafter"/>
</dbReference>
<dbReference type="PANTHER" id="PTHR30163">
    <property type="entry name" value="MEMBRANE-BOUND LYTIC MUREIN TRANSGLYCOSYLASE B"/>
    <property type="match status" value="1"/>
</dbReference>
<dbReference type="InterPro" id="IPR023346">
    <property type="entry name" value="Lysozyme-like_dom_sf"/>
</dbReference>
<evidence type="ECO:0000313" key="5">
    <source>
        <dbReference type="Proteomes" id="UP000181897"/>
    </source>
</evidence>
<dbReference type="InterPro" id="IPR011970">
    <property type="entry name" value="MltB_2"/>
</dbReference>
<dbReference type="InterPro" id="IPR031304">
    <property type="entry name" value="SLT_2"/>
</dbReference>
<dbReference type="InterPro" id="IPR036365">
    <property type="entry name" value="PGBD-like_sf"/>
</dbReference>
<proteinExistence type="predicted"/>
<dbReference type="AlphaFoldDB" id="A0A1J0WKZ0"/>
<evidence type="ECO:0000256" key="1">
    <source>
        <dbReference type="SAM" id="SignalP"/>
    </source>
</evidence>
<dbReference type="Pfam" id="PF13406">
    <property type="entry name" value="SLT_2"/>
    <property type="match status" value="1"/>
</dbReference>
<keyword evidence="5" id="KW-1185">Reference proteome</keyword>
<feature type="domain" description="Transglycosylase SLT" evidence="3">
    <location>
        <begin position="54"/>
        <end position="344"/>
    </location>
</feature>
<evidence type="ECO:0000259" key="3">
    <source>
        <dbReference type="Pfam" id="PF13406"/>
    </source>
</evidence>
<dbReference type="Gene3D" id="1.10.8.350">
    <property type="entry name" value="Bacterial muramidase"/>
    <property type="match status" value="1"/>
</dbReference>
<evidence type="ECO:0000313" key="4">
    <source>
        <dbReference type="EMBL" id="APE44991.1"/>
    </source>
</evidence>
<feature type="domain" description="Peptidoglycan binding-like" evidence="2">
    <location>
        <begin position="367"/>
        <end position="420"/>
    </location>
</feature>
<dbReference type="PANTHER" id="PTHR30163:SF8">
    <property type="entry name" value="LYTIC MUREIN TRANSGLYCOSYLASE"/>
    <property type="match status" value="1"/>
</dbReference>
<protein>
    <submittedName>
        <fullName evidence="4">Murein transglycosylase</fullName>
    </submittedName>
</protein>
<dbReference type="Gene3D" id="1.10.101.10">
    <property type="entry name" value="PGBD-like superfamily/PGBD"/>
    <property type="match status" value="1"/>
</dbReference>
<dbReference type="SUPFAM" id="SSF47090">
    <property type="entry name" value="PGBD-like"/>
    <property type="match status" value="1"/>
</dbReference>
<accession>A0A1J0WKZ0</accession>
<dbReference type="STRING" id="1917485.BOO69_17430"/>
<dbReference type="FunFam" id="1.10.8.350:FF:000001">
    <property type="entry name" value="Lytic murein transglycosylase B"/>
    <property type="match status" value="1"/>
</dbReference>
<dbReference type="Proteomes" id="UP000181897">
    <property type="component" value="Chromosome"/>
</dbReference>
<evidence type="ECO:0000259" key="2">
    <source>
        <dbReference type="Pfam" id="PF01471"/>
    </source>
</evidence>
<dbReference type="KEGG" id="suam:BOO69_17430"/>
<gene>
    <name evidence="4" type="ORF">BOO69_17430</name>
</gene>
<dbReference type="EMBL" id="CP018076">
    <property type="protein sequence ID" value="APE44991.1"/>
    <property type="molecule type" value="Genomic_DNA"/>
</dbReference>
<dbReference type="GO" id="GO:0008933">
    <property type="term" value="F:peptidoglycan lytic transglycosylase activity"/>
    <property type="evidence" value="ECO:0007669"/>
    <property type="project" value="TreeGrafter"/>
</dbReference>
<reference evidence="4 5" key="1">
    <citation type="submission" date="2016-11" db="EMBL/GenBank/DDBJ databases">
        <title>Complete genome sequence of Sulfitobacter sp. AM1-D1, a toxic bacteria associated with marine dinoflagellate Alexandrium minutum in East China Sea.</title>
        <authorList>
            <person name="Yang Q."/>
            <person name="Zhang X."/>
            <person name="Tian X."/>
        </authorList>
    </citation>
    <scope>NUCLEOTIDE SEQUENCE [LARGE SCALE GENOMIC DNA]</scope>
    <source>
        <strain evidence="4 5">AM1-D1</strain>
    </source>
</reference>
<feature type="chain" id="PRO_5012227289" evidence="1">
    <location>
        <begin position="21"/>
        <end position="423"/>
    </location>
</feature>
<dbReference type="SUPFAM" id="SSF53955">
    <property type="entry name" value="Lysozyme-like"/>
    <property type="match status" value="1"/>
</dbReference>
<dbReference type="InterPro" id="IPR036366">
    <property type="entry name" value="PGBDSf"/>
</dbReference>
<sequence>MLGRILLSILMAFLASAVSAQVAPDISHRPPERRVADVTPADAEGISGSTAGLRAWVTAFRPRALQEGIEGALYDRALRDVTYNAEVVRRDRNQAEFTKTIWDYLDTAVSDVRIANGKAALAKWNSTLSRIEEAYGVEKEIIVAIWGLESAYGTFRGADPVLNSMATLAYDGRRAEFFEDQLLAALRILQEGDTTKAELNGSWAGAMGHTQFMPTSFQDHAVDHDGDGKRDIWGDDPADALASTAAYLKHHGWKRGQPWGVEVKVPEDFDFSMARRSLRKMPSEWATLGVTRPSGTAVKDYGLASVLLPGGAEGVAFLVFANFEALETYNTADAYVVAVGHLADRIKGGPAFENDWPRHLRVLTFDERIELQKRLTSAGFDTEKIDAKMGPLTVDAIRRFQADQGIRPDGYPSLDVLDRLRAL</sequence>
<organism evidence="4 5">
    <name type="scientific">Sulfitobacter alexandrii</name>
    <dbReference type="NCBI Taxonomy" id="1917485"/>
    <lineage>
        <taxon>Bacteria</taxon>
        <taxon>Pseudomonadati</taxon>
        <taxon>Pseudomonadota</taxon>
        <taxon>Alphaproteobacteria</taxon>
        <taxon>Rhodobacterales</taxon>
        <taxon>Roseobacteraceae</taxon>
        <taxon>Sulfitobacter</taxon>
    </lineage>
</organism>
<dbReference type="CDD" id="cd13399">
    <property type="entry name" value="Slt35-like"/>
    <property type="match status" value="1"/>
</dbReference>
<dbReference type="Gene3D" id="1.10.530.10">
    <property type="match status" value="1"/>
</dbReference>
<feature type="signal peptide" evidence="1">
    <location>
        <begin position="1"/>
        <end position="20"/>
    </location>
</feature>